<organism evidence="2 3">
    <name type="scientific">Arcobacter roscoffensis</name>
    <dbReference type="NCBI Taxonomy" id="2961520"/>
    <lineage>
        <taxon>Bacteria</taxon>
        <taxon>Pseudomonadati</taxon>
        <taxon>Campylobacterota</taxon>
        <taxon>Epsilonproteobacteria</taxon>
        <taxon>Campylobacterales</taxon>
        <taxon>Arcobacteraceae</taxon>
        <taxon>Arcobacter</taxon>
    </lineage>
</organism>
<evidence type="ECO:0000313" key="2">
    <source>
        <dbReference type="EMBL" id="UTJ05186.1"/>
    </source>
</evidence>
<accession>A0ABY5E381</accession>
<dbReference type="Pfam" id="PF05193">
    <property type="entry name" value="Peptidase_M16_C"/>
    <property type="match status" value="1"/>
</dbReference>
<keyword evidence="3" id="KW-1185">Reference proteome</keyword>
<dbReference type="InterPro" id="IPR007863">
    <property type="entry name" value="Peptidase_M16_C"/>
</dbReference>
<name>A0ABY5E381_9BACT</name>
<dbReference type="InterPro" id="IPR011249">
    <property type="entry name" value="Metalloenz_LuxS/M16"/>
</dbReference>
<reference evidence="2" key="1">
    <citation type="submission" date="2022-07" db="EMBL/GenBank/DDBJ databases">
        <title>Arcobacter roscoffensis sp. nov., a marine bacterium isolated from coastal seawater collected from Roscoff, France.</title>
        <authorList>
            <person name="Pascual J."/>
            <person name="Lepeaux C."/>
            <person name="Methner A."/>
            <person name="Overmann J."/>
        </authorList>
    </citation>
    <scope>NUCLEOTIDE SEQUENCE</scope>
    <source>
        <strain evidence="2">ARW1-2F2</strain>
    </source>
</reference>
<dbReference type="PANTHER" id="PTHR11851">
    <property type="entry name" value="METALLOPROTEASE"/>
    <property type="match status" value="1"/>
</dbReference>
<dbReference type="InterPro" id="IPR050361">
    <property type="entry name" value="MPP/UQCRC_Complex"/>
</dbReference>
<feature type="domain" description="Peptidase M16 C-terminal" evidence="1">
    <location>
        <begin position="186"/>
        <end position="361"/>
    </location>
</feature>
<sequence length="429" mass="48407">MKFSKLLLATMIIQGSLMSAVIKHIKIDDIKVPVIFEEQKSLPTLNLQLVFQDSGYIQDKEKNGLVSLSSKLLNEGTKDLGSTKFAQKLEENAISLSTSNGFETFVIELSNIKDVSNKSIDLLTQLLSSPNYSDNVLDKLKTIQIGALKRKENDFDYTARNLLKSTLFENTSLQNPSSGTIDSISKIKLDDIKEFLNETLVLNKLIIVAGGDFDYEEFKKLIKPLLKTLKKGEKPSLDKIKFKSKQKEEIVLKDTQQAYIYFGSSYDVETKDKDSYMAKVASFILGGSGFGSRLMEEIRVKRGLAYSAYGYISVNKSHSYFTGYLQTKNETANEAKELVASIVKDFVKKGVTAEELEAAKNFLTGSEPLRSETLAQRLNRAFTLYYRGLPTDYSKKELEKIQNLKVEDLNEYIKSHDEINKLTFAIVRK</sequence>
<proteinExistence type="predicted"/>
<dbReference type="SUPFAM" id="SSF63411">
    <property type="entry name" value="LuxS/MPP-like metallohydrolase"/>
    <property type="match status" value="2"/>
</dbReference>
<dbReference type="RefSeq" id="WP_254575367.1">
    <property type="nucleotide sequence ID" value="NZ_CP100595.1"/>
</dbReference>
<dbReference type="PANTHER" id="PTHR11851:SF225">
    <property type="entry name" value="NON-PEPTIDASE HOMOLOG YMXG"/>
    <property type="match status" value="1"/>
</dbReference>
<dbReference type="Proteomes" id="UP001060012">
    <property type="component" value="Chromosome"/>
</dbReference>
<protein>
    <submittedName>
        <fullName evidence="2">Insulinase family protein</fullName>
    </submittedName>
</protein>
<dbReference type="Gene3D" id="3.30.830.10">
    <property type="entry name" value="Metalloenzyme, LuxS/M16 peptidase-like"/>
    <property type="match status" value="2"/>
</dbReference>
<evidence type="ECO:0000313" key="3">
    <source>
        <dbReference type="Proteomes" id="UP001060012"/>
    </source>
</evidence>
<dbReference type="EMBL" id="CP100595">
    <property type="protein sequence ID" value="UTJ05186.1"/>
    <property type="molecule type" value="Genomic_DNA"/>
</dbReference>
<gene>
    <name evidence="2" type="ORF">NJU99_07860</name>
</gene>
<evidence type="ECO:0000259" key="1">
    <source>
        <dbReference type="Pfam" id="PF05193"/>
    </source>
</evidence>